<dbReference type="RefSeq" id="WP_135341211.1">
    <property type="nucleotide sequence ID" value="NZ_SRID01000287.1"/>
</dbReference>
<feature type="domain" description="Carrier" evidence="5">
    <location>
        <begin position="151"/>
        <end position="226"/>
    </location>
</feature>
<dbReference type="SMART" id="SM01294">
    <property type="entry name" value="PKS_PP_betabranch"/>
    <property type="match status" value="1"/>
</dbReference>
<dbReference type="AlphaFoldDB" id="A0A4Z0GKS5"/>
<dbReference type="FunFam" id="1.10.1200.10:FF:000007">
    <property type="entry name" value="Probable polyketide synthase pks17"/>
    <property type="match status" value="1"/>
</dbReference>
<evidence type="ECO:0000256" key="4">
    <source>
        <dbReference type="ARBA" id="ARBA00023268"/>
    </source>
</evidence>
<dbReference type="GO" id="GO:0006633">
    <property type="term" value="P:fatty acid biosynthetic process"/>
    <property type="evidence" value="ECO:0007669"/>
    <property type="project" value="TreeGrafter"/>
</dbReference>
<dbReference type="Gene3D" id="3.40.50.720">
    <property type="entry name" value="NAD(P)-binding Rossmann-like Domain"/>
    <property type="match status" value="1"/>
</dbReference>
<dbReference type="InterPro" id="IPR009081">
    <property type="entry name" value="PP-bd_ACP"/>
</dbReference>
<sequence>GTVGAAGQANYAAANAYLDALAEQRRAAGLPATSVAWGPWADGGMAAQAEVISSRMERFGLPAMAPELAVAALQQALDQDETCLAITDIDWQRFAAGLRATRLAALFGELPEVRQLRLEPEQGAAEGHAQGDEGPALAQRLAGMPDAERERFLLDLVRTHTATVLGHANRENVGAERGFFEMGLDSLTAVELRNRLSTAGGLRLQPTALFDYATPLALARHLKAELVTEGGPDAGSWSQELDRLESAIAGAQLDELARSKAVVRLQALLAKLGEGDNSAAEELNYDLEDVSVDELFDVIDRELGDA</sequence>
<dbReference type="PANTHER" id="PTHR43775:SF51">
    <property type="entry name" value="INACTIVE PHENOLPHTHIOCEROL SYNTHESIS POLYKETIDE SYNTHASE TYPE I PKS1-RELATED"/>
    <property type="match status" value="1"/>
</dbReference>
<evidence type="ECO:0000256" key="3">
    <source>
        <dbReference type="ARBA" id="ARBA00022679"/>
    </source>
</evidence>
<dbReference type="Gene3D" id="1.10.1200.10">
    <property type="entry name" value="ACP-like"/>
    <property type="match status" value="1"/>
</dbReference>
<reference evidence="6 7" key="1">
    <citation type="submission" date="2019-03" db="EMBL/GenBank/DDBJ databases">
        <authorList>
            <person name="Gonzalez-Pimentel J.L."/>
        </authorList>
    </citation>
    <scope>NUCLEOTIDE SEQUENCE [LARGE SCALE GENOMIC DNA]</scope>
    <source>
        <strain evidence="6 7">JCM 31289</strain>
    </source>
</reference>
<dbReference type="PANTHER" id="PTHR43775">
    <property type="entry name" value="FATTY ACID SYNTHASE"/>
    <property type="match status" value="1"/>
</dbReference>
<dbReference type="InterPro" id="IPR050091">
    <property type="entry name" value="PKS_NRPS_Biosynth_Enz"/>
</dbReference>
<keyword evidence="2" id="KW-0597">Phosphoprotein</keyword>
<dbReference type="Pfam" id="PF00550">
    <property type="entry name" value="PP-binding"/>
    <property type="match status" value="1"/>
</dbReference>
<dbReference type="SUPFAM" id="SSF47336">
    <property type="entry name" value="ACP-like"/>
    <property type="match status" value="1"/>
</dbReference>
<feature type="non-terminal residue" evidence="6">
    <location>
        <position position="1"/>
    </location>
</feature>
<evidence type="ECO:0000256" key="1">
    <source>
        <dbReference type="ARBA" id="ARBA00022450"/>
    </source>
</evidence>
<dbReference type="EMBL" id="SRID01000287">
    <property type="protein sequence ID" value="TGA96630.1"/>
    <property type="molecule type" value="Genomic_DNA"/>
</dbReference>
<dbReference type="SUPFAM" id="SSF51735">
    <property type="entry name" value="NAD(P)-binding Rossmann-fold domains"/>
    <property type="match status" value="1"/>
</dbReference>
<dbReference type="Proteomes" id="UP000297948">
    <property type="component" value="Unassembled WGS sequence"/>
</dbReference>
<keyword evidence="1" id="KW-0596">Phosphopantetheine</keyword>
<proteinExistence type="predicted"/>
<dbReference type="InterPro" id="IPR036291">
    <property type="entry name" value="NAD(P)-bd_dom_sf"/>
</dbReference>
<dbReference type="InterPro" id="IPR006162">
    <property type="entry name" value="Ppantetheine_attach_site"/>
</dbReference>
<dbReference type="GO" id="GO:0017000">
    <property type="term" value="P:antibiotic biosynthetic process"/>
    <property type="evidence" value="ECO:0007669"/>
    <property type="project" value="UniProtKB-ARBA"/>
</dbReference>
<dbReference type="InterPro" id="IPR020806">
    <property type="entry name" value="PKS_PP-bd"/>
</dbReference>
<dbReference type="PROSITE" id="PS00012">
    <property type="entry name" value="PHOSPHOPANTETHEINE"/>
    <property type="match status" value="1"/>
</dbReference>
<evidence type="ECO:0000259" key="5">
    <source>
        <dbReference type="PROSITE" id="PS50075"/>
    </source>
</evidence>
<name>A0A4Z0GKS5_9ACTN</name>
<accession>A0A4Z0GKS5</accession>
<dbReference type="OrthoDB" id="9778690at2"/>
<dbReference type="InterPro" id="IPR013968">
    <property type="entry name" value="PKS_KR"/>
</dbReference>
<dbReference type="PROSITE" id="PS50075">
    <property type="entry name" value="CARRIER"/>
    <property type="match status" value="1"/>
</dbReference>
<dbReference type="InterPro" id="IPR036736">
    <property type="entry name" value="ACP-like_sf"/>
</dbReference>
<keyword evidence="4" id="KW-0511">Multifunctional enzyme</keyword>
<evidence type="ECO:0000313" key="7">
    <source>
        <dbReference type="Proteomes" id="UP000297948"/>
    </source>
</evidence>
<dbReference type="Pfam" id="PF08659">
    <property type="entry name" value="KR"/>
    <property type="match status" value="1"/>
</dbReference>
<evidence type="ECO:0000256" key="2">
    <source>
        <dbReference type="ARBA" id="ARBA00022553"/>
    </source>
</evidence>
<dbReference type="GO" id="GO:0004312">
    <property type="term" value="F:fatty acid synthase activity"/>
    <property type="evidence" value="ECO:0007669"/>
    <property type="project" value="TreeGrafter"/>
</dbReference>
<keyword evidence="3" id="KW-0808">Transferase</keyword>
<dbReference type="SMART" id="SM00823">
    <property type="entry name" value="PKS_PP"/>
    <property type="match status" value="1"/>
</dbReference>
<evidence type="ECO:0000313" key="6">
    <source>
        <dbReference type="EMBL" id="TGA96630.1"/>
    </source>
</evidence>
<protein>
    <submittedName>
        <fullName evidence="6">KR domain-containing protein</fullName>
    </submittedName>
</protein>
<keyword evidence="7" id="KW-1185">Reference proteome</keyword>
<organism evidence="6 7">
    <name type="scientific">Streptomyces palmae</name>
    <dbReference type="NCBI Taxonomy" id="1701085"/>
    <lineage>
        <taxon>Bacteria</taxon>
        <taxon>Bacillati</taxon>
        <taxon>Actinomycetota</taxon>
        <taxon>Actinomycetes</taxon>
        <taxon>Kitasatosporales</taxon>
        <taxon>Streptomycetaceae</taxon>
        <taxon>Streptomyces</taxon>
    </lineage>
</organism>
<dbReference type="GO" id="GO:0031177">
    <property type="term" value="F:phosphopantetheine binding"/>
    <property type="evidence" value="ECO:0007669"/>
    <property type="project" value="InterPro"/>
</dbReference>
<comment type="caution">
    <text evidence="6">The sequence shown here is derived from an EMBL/GenBank/DDBJ whole genome shotgun (WGS) entry which is preliminary data.</text>
</comment>
<gene>
    <name evidence="6" type="ORF">E4099_24055</name>
</gene>